<comment type="similarity">
    <text evidence="1 2">Belongs to the phD/YefM antitoxin family.</text>
</comment>
<dbReference type="NCBIfam" id="TIGR01552">
    <property type="entry name" value="phd_fam"/>
    <property type="match status" value="1"/>
</dbReference>
<dbReference type="RefSeq" id="WP_117297073.1">
    <property type="nucleotide sequence ID" value="NZ_QVQT02000001.1"/>
</dbReference>
<comment type="caution">
    <text evidence="3">The sequence shown here is derived from an EMBL/GenBank/DDBJ whole genome shotgun (WGS) entry which is preliminary data.</text>
</comment>
<dbReference type="Pfam" id="PF02604">
    <property type="entry name" value="PhdYeFM_antitox"/>
    <property type="match status" value="1"/>
</dbReference>
<keyword evidence="4" id="KW-1185">Reference proteome</keyword>
<gene>
    <name evidence="3" type="ORF">D0Y96_00195</name>
</gene>
<evidence type="ECO:0000256" key="2">
    <source>
        <dbReference type="RuleBase" id="RU362080"/>
    </source>
</evidence>
<dbReference type="AlphaFoldDB" id="A0A372ISY2"/>
<dbReference type="InterPro" id="IPR006442">
    <property type="entry name" value="Antitoxin_Phd/YefM"/>
</dbReference>
<dbReference type="InterPro" id="IPR036165">
    <property type="entry name" value="YefM-like_sf"/>
</dbReference>
<dbReference type="Proteomes" id="UP000264702">
    <property type="component" value="Unassembled WGS sequence"/>
</dbReference>
<protein>
    <recommendedName>
        <fullName evidence="2">Antitoxin</fullName>
    </recommendedName>
</protein>
<reference evidence="3 4" key="1">
    <citation type="submission" date="2018-08" db="EMBL/GenBank/DDBJ databases">
        <title>Acidipila sp. 4G-K13, an acidobacterium isolated from forest soil.</title>
        <authorList>
            <person name="Gao Z.-H."/>
            <person name="Qiu L.-H."/>
        </authorList>
    </citation>
    <scope>NUCLEOTIDE SEQUENCE [LARGE SCALE GENOMIC DNA]</scope>
    <source>
        <strain evidence="3 4">4G-K13</strain>
    </source>
</reference>
<comment type="function">
    <text evidence="2">Antitoxin component of a type II toxin-antitoxin (TA) system.</text>
</comment>
<dbReference type="SUPFAM" id="SSF143120">
    <property type="entry name" value="YefM-like"/>
    <property type="match status" value="1"/>
</dbReference>
<sequence>MPDKVTVTAAWAKAHLPELLNEVEKGETIVISRYKKPVAVISPVEEPKKPRPKFGTGKGKVKLIDPHAFDPMTDEEVDALLEGRY</sequence>
<accession>A0A372ISY2</accession>
<evidence type="ECO:0000256" key="1">
    <source>
        <dbReference type="ARBA" id="ARBA00009981"/>
    </source>
</evidence>
<dbReference type="OrthoDB" id="9801704at2"/>
<proteinExistence type="inferred from homology"/>
<evidence type="ECO:0000313" key="4">
    <source>
        <dbReference type="Proteomes" id="UP000264702"/>
    </source>
</evidence>
<name>A0A372ISY2_9BACT</name>
<evidence type="ECO:0000313" key="3">
    <source>
        <dbReference type="EMBL" id="RFU18045.1"/>
    </source>
</evidence>
<dbReference type="EMBL" id="QVQT01000001">
    <property type="protein sequence ID" value="RFU18045.1"/>
    <property type="molecule type" value="Genomic_DNA"/>
</dbReference>
<organism evidence="3 4">
    <name type="scientific">Paracidobacterium acidisoli</name>
    <dbReference type="NCBI Taxonomy" id="2303751"/>
    <lineage>
        <taxon>Bacteria</taxon>
        <taxon>Pseudomonadati</taxon>
        <taxon>Acidobacteriota</taxon>
        <taxon>Terriglobia</taxon>
        <taxon>Terriglobales</taxon>
        <taxon>Acidobacteriaceae</taxon>
        <taxon>Paracidobacterium</taxon>
    </lineage>
</organism>
<dbReference type="Gene3D" id="3.40.1620.10">
    <property type="entry name" value="YefM-like domain"/>
    <property type="match status" value="1"/>
</dbReference>